<dbReference type="AlphaFoldDB" id="A0A3E2H424"/>
<evidence type="ECO:0000313" key="4">
    <source>
        <dbReference type="EMBL" id="RFU27773.1"/>
    </source>
</evidence>
<sequence length="209" mass="24282">MAPLDQLLYTQPVIRPVHVTLTEPHPNFRTLVRTLEDPYYKHNYFQVKRHDVISPAFDVRETDGFFFLEGEFPGVSNKEEILIQQLGSRTLLVETKVERFDLEKEWGDFAPKTRQDIEKEEVENGIERSYSRRHKSIGHEHELEMEGHEDGVTVRLAERHTGYMQRSFTFPCAVELGALRAKMRAGLLVMMVPKSNGTEEPSKRIVIED</sequence>
<dbReference type="SUPFAM" id="SSF49764">
    <property type="entry name" value="HSP20-like chaperones"/>
    <property type="match status" value="1"/>
</dbReference>
<dbReference type="EMBL" id="NCSJ02000190">
    <property type="protein sequence ID" value="RFU27773.1"/>
    <property type="molecule type" value="Genomic_DNA"/>
</dbReference>
<dbReference type="PROSITE" id="PS01031">
    <property type="entry name" value="SHSP"/>
    <property type="match status" value="1"/>
</dbReference>
<comment type="caution">
    <text evidence="4">The sequence shown here is derived from an EMBL/GenBank/DDBJ whole genome shotgun (WGS) entry which is preliminary data.</text>
</comment>
<dbReference type="OrthoDB" id="1431247at2759"/>
<protein>
    <recommendedName>
        <fullName evidence="3">SHSP domain-containing protein</fullName>
    </recommendedName>
</protein>
<evidence type="ECO:0000256" key="1">
    <source>
        <dbReference type="PROSITE-ProRule" id="PRU00285"/>
    </source>
</evidence>
<dbReference type="Gene3D" id="2.60.40.790">
    <property type="match status" value="1"/>
</dbReference>
<feature type="domain" description="SHSP" evidence="3">
    <location>
        <begin position="48"/>
        <end position="209"/>
    </location>
</feature>
<keyword evidence="5" id="KW-1185">Reference proteome</keyword>
<feature type="non-terminal residue" evidence="4">
    <location>
        <position position="1"/>
    </location>
</feature>
<comment type="similarity">
    <text evidence="1 2">Belongs to the small heat shock protein (HSP20) family.</text>
</comment>
<evidence type="ECO:0000256" key="2">
    <source>
        <dbReference type="RuleBase" id="RU003616"/>
    </source>
</evidence>
<organism evidence="4 5">
    <name type="scientific">Scytalidium lignicola</name>
    <name type="common">Hyphomycete</name>
    <dbReference type="NCBI Taxonomy" id="5539"/>
    <lineage>
        <taxon>Eukaryota</taxon>
        <taxon>Fungi</taxon>
        <taxon>Dikarya</taxon>
        <taxon>Ascomycota</taxon>
        <taxon>Pezizomycotina</taxon>
        <taxon>Leotiomycetes</taxon>
        <taxon>Leotiomycetes incertae sedis</taxon>
        <taxon>Scytalidium</taxon>
    </lineage>
</organism>
<dbReference type="OMA" id="HEHELEM"/>
<dbReference type="InterPro" id="IPR002068">
    <property type="entry name" value="A-crystallin/Hsp20_dom"/>
</dbReference>
<dbReference type="InterPro" id="IPR008978">
    <property type="entry name" value="HSP20-like_chaperone"/>
</dbReference>
<proteinExistence type="inferred from homology"/>
<gene>
    <name evidence="4" type="ORF">B7463_g8558</name>
</gene>
<dbReference type="Pfam" id="PF00011">
    <property type="entry name" value="HSP20"/>
    <property type="match status" value="1"/>
</dbReference>
<dbReference type="STRING" id="5539.A0A3E2H424"/>
<accession>A0A3E2H424</accession>
<dbReference type="CDD" id="cd06464">
    <property type="entry name" value="ACD_sHsps-like"/>
    <property type="match status" value="1"/>
</dbReference>
<name>A0A3E2H424_SCYLI</name>
<feature type="non-terminal residue" evidence="4">
    <location>
        <position position="209"/>
    </location>
</feature>
<dbReference type="Proteomes" id="UP000258309">
    <property type="component" value="Unassembled WGS sequence"/>
</dbReference>
<reference evidence="4 5" key="1">
    <citation type="submission" date="2018-05" db="EMBL/GenBank/DDBJ databases">
        <title>Draft genome sequence of Scytalidium lignicola DSM 105466, a ubiquitous saprotrophic fungus.</title>
        <authorList>
            <person name="Buettner E."/>
            <person name="Gebauer A.M."/>
            <person name="Hofrichter M."/>
            <person name="Liers C."/>
            <person name="Kellner H."/>
        </authorList>
    </citation>
    <scope>NUCLEOTIDE SEQUENCE [LARGE SCALE GENOMIC DNA]</scope>
    <source>
        <strain evidence="4 5">DSM 105466</strain>
    </source>
</reference>
<evidence type="ECO:0000259" key="3">
    <source>
        <dbReference type="PROSITE" id="PS01031"/>
    </source>
</evidence>
<evidence type="ECO:0000313" key="5">
    <source>
        <dbReference type="Proteomes" id="UP000258309"/>
    </source>
</evidence>